<reference evidence="3" key="1">
    <citation type="submission" date="2021-01" db="UniProtKB">
        <authorList>
            <consortium name="EnsemblPlants"/>
        </authorList>
    </citation>
    <scope>IDENTIFICATION</scope>
</reference>
<keyword evidence="1" id="KW-1133">Transmembrane helix</keyword>
<evidence type="ECO:0000313" key="4">
    <source>
        <dbReference type="Proteomes" id="UP000594263"/>
    </source>
</evidence>
<feature type="transmembrane region" description="Helical" evidence="1">
    <location>
        <begin position="54"/>
        <end position="77"/>
    </location>
</feature>
<keyword evidence="4" id="KW-1185">Reference proteome</keyword>
<evidence type="ECO:0000256" key="1">
    <source>
        <dbReference type="SAM" id="Phobius"/>
    </source>
</evidence>
<keyword evidence="1" id="KW-0472">Membrane</keyword>
<dbReference type="AlphaFoldDB" id="A0A7N0RDH8"/>
<dbReference type="Pfam" id="PF25433">
    <property type="entry name" value="DUF7895"/>
    <property type="match status" value="1"/>
</dbReference>
<dbReference type="PANTHER" id="PTHR37230:SF1">
    <property type="entry name" value="OS06G0731300 PROTEIN"/>
    <property type="match status" value="1"/>
</dbReference>
<dbReference type="OMA" id="LERWPYH"/>
<dbReference type="EnsemblPlants" id="Kaladp0008s0430.1.v1.1">
    <property type="protein sequence ID" value="Kaladp0008s0430.1.v1.1"/>
    <property type="gene ID" value="Kaladp0008s0430.v1.1"/>
</dbReference>
<dbReference type="InterPro" id="IPR057217">
    <property type="entry name" value="DUF7895"/>
</dbReference>
<sequence length="166" mass="17826">MELAVMLTPSVQSLSDSVRDFKVQCQRKTFSGCWHAMDMKCSTRRRRMLRVSSSLAESAISITIAAAVVGAAATVLVKRTNAANVGNEIPVRVCDACQGSGICPECKGEGFVLKRLSEQSTEKARLTAKNAATRYTAGLPKKWSYCSKCSSSRSCITCGGQGKVSF</sequence>
<name>A0A7N0RDH8_KALFE</name>
<evidence type="ECO:0000259" key="2">
    <source>
        <dbReference type="Pfam" id="PF25433"/>
    </source>
</evidence>
<proteinExistence type="predicted"/>
<accession>A0A7N0RDH8</accession>
<organism evidence="3 4">
    <name type="scientific">Kalanchoe fedtschenkoi</name>
    <name type="common">Lavender scallops</name>
    <name type="synonym">South American air plant</name>
    <dbReference type="NCBI Taxonomy" id="63787"/>
    <lineage>
        <taxon>Eukaryota</taxon>
        <taxon>Viridiplantae</taxon>
        <taxon>Streptophyta</taxon>
        <taxon>Embryophyta</taxon>
        <taxon>Tracheophyta</taxon>
        <taxon>Spermatophyta</taxon>
        <taxon>Magnoliopsida</taxon>
        <taxon>eudicotyledons</taxon>
        <taxon>Gunneridae</taxon>
        <taxon>Pentapetalae</taxon>
        <taxon>Saxifragales</taxon>
        <taxon>Crassulaceae</taxon>
        <taxon>Kalanchoe</taxon>
    </lineage>
</organism>
<evidence type="ECO:0000313" key="3">
    <source>
        <dbReference type="EnsemblPlants" id="Kaladp0008s0430.1.v1.1"/>
    </source>
</evidence>
<protein>
    <recommendedName>
        <fullName evidence="2">DUF7895 domain-containing protein</fullName>
    </recommendedName>
</protein>
<keyword evidence="1" id="KW-0812">Transmembrane</keyword>
<dbReference type="PANTHER" id="PTHR37230">
    <property type="entry name" value="OS06G0731300 PROTEIN"/>
    <property type="match status" value="1"/>
</dbReference>
<dbReference type="Gramene" id="Kaladp0008s0430.1.v1.1">
    <property type="protein sequence ID" value="Kaladp0008s0430.1.v1.1"/>
    <property type="gene ID" value="Kaladp0008s0430.v1.1"/>
</dbReference>
<dbReference type="Proteomes" id="UP000594263">
    <property type="component" value="Unplaced"/>
</dbReference>
<feature type="domain" description="DUF7895" evidence="2">
    <location>
        <begin position="92"/>
        <end position="164"/>
    </location>
</feature>